<dbReference type="EMBL" id="JAOYFB010000005">
    <property type="protein sequence ID" value="KAK4015263.1"/>
    <property type="molecule type" value="Genomic_DNA"/>
</dbReference>
<evidence type="ECO:0008006" key="4">
    <source>
        <dbReference type="Google" id="ProtNLM"/>
    </source>
</evidence>
<accession>A0ABQ9ZR47</accession>
<name>A0ABQ9ZR47_9CRUS</name>
<comment type="caution">
    <text evidence="2">The sequence shown here is derived from an EMBL/GenBank/DDBJ whole genome shotgun (WGS) entry which is preliminary data.</text>
</comment>
<evidence type="ECO:0000313" key="2">
    <source>
        <dbReference type="EMBL" id="KAK4015263.1"/>
    </source>
</evidence>
<evidence type="ECO:0000313" key="3">
    <source>
        <dbReference type="Proteomes" id="UP001234178"/>
    </source>
</evidence>
<gene>
    <name evidence="2" type="ORF">OUZ56_030246</name>
</gene>
<feature type="coiled-coil region" evidence="1">
    <location>
        <begin position="69"/>
        <end position="145"/>
    </location>
</feature>
<keyword evidence="3" id="KW-1185">Reference proteome</keyword>
<organism evidence="2 3">
    <name type="scientific">Daphnia magna</name>
    <dbReference type="NCBI Taxonomy" id="35525"/>
    <lineage>
        <taxon>Eukaryota</taxon>
        <taxon>Metazoa</taxon>
        <taxon>Ecdysozoa</taxon>
        <taxon>Arthropoda</taxon>
        <taxon>Crustacea</taxon>
        <taxon>Branchiopoda</taxon>
        <taxon>Diplostraca</taxon>
        <taxon>Cladocera</taxon>
        <taxon>Anomopoda</taxon>
        <taxon>Daphniidae</taxon>
        <taxon>Daphnia</taxon>
    </lineage>
</organism>
<protein>
    <recommendedName>
        <fullName evidence="4">Kinetochore protein Spc25</fullName>
    </recommendedName>
</protein>
<evidence type="ECO:0000256" key="1">
    <source>
        <dbReference type="SAM" id="Coils"/>
    </source>
</evidence>
<dbReference type="Gene3D" id="3.30.160.570">
    <property type="entry name" value="Ncd80 complex, Spc24 subunit"/>
    <property type="match status" value="1"/>
</dbReference>
<proteinExistence type="predicted"/>
<keyword evidence="1" id="KW-0175">Coiled coil</keyword>
<sequence>MEYDSIMDISMNLNIDNISAVNDVSMEFSTAATPTPQSWANTTTKLKKTDIIEIVKKSNSIIPNSRELLDRQKQAFAVANEKQKALETKLSNVEMKLQEQKKALSREMSEIQSAKEDAKNTMSQLTSMQNRIKGLTKEAEDMKTKTSSSNKENISEKCKVDLYRQLTGVTFARHNPNCPHELKGFVACAGPTTNLKTFTFNTAEHSSSLMGGYIWNVLEDMHTKNWEYLSK</sequence>
<reference evidence="2 3" key="1">
    <citation type="journal article" date="2023" name="Nucleic Acids Res.">
        <title>The hologenome of Daphnia magna reveals possible DNA methylation and microbiome-mediated evolution of the host genome.</title>
        <authorList>
            <person name="Chaturvedi A."/>
            <person name="Li X."/>
            <person name="Dhandapani V."/>
            <person name="Marshall H."/>
            <person name="Kissane S."/>
            <person name="Cuenca-Cambronero M."/>
            <person name="Asole G."/>
            <person name="Calvet F."/>
            <person name="Ruiz-Romero M."/>
            <person name="Marangio P."/>
            <person name="Guigo R."/>
            <person name="Rago D."/>
            <person name="Mirbahai L."/>
            <person name="Eastwood N."/>
            <person name="Colbourne J.K."/>
            <person name="Zhou J."/>
            <person name="Mallon E."/>
            <person name="Orsini L."/>
        </authorList>
    </citation>
    <scope>NUCLEOTIDE SEQUENCE [LARGE SCALE GENOMIC DNA]</scope>
    <source>
        <strain evidence="2">LRV0_1</strain>
    </source>
</reference>
<dbReference type="Proteomes" id="UP001234178">
    <property type="component" value="Unassembled WGS sequence"/>
</dbReference>